<dbReference type="Pfam" id="PF06074">
    <property type="entry name" value="Portal_Mu"/>
    <property type="match status" value="1"/>
</dbReference>
<evidence type="ECO:0000313" key="1">
    <source>
        <dbReference type="EMBL" id="SHJ60059.1"/>
    </source>
</evidence>
<reference evidence="2" key="1">
    <citation type="submission" date="2016-11" db="EMBL/GenBank/DDBJ databases">
        <authorList>
            <person name="Varghese N."/>
            <person name="Submissions S."/>
        </authorList>
    </citation>
    <scope>NUCLEOTIDE SEQUENCE [LARGE SCALE GENOMIC DNA]</scope>
    <source>
        <strain evidence="2">DSM 16057</strain>
    </source>
</reference>
<gene>
    <name evidence="1" type="ORF">SAMN02745219_02922</name>
</gene>
<dbReference type="EMBL" id="FQZM01000043">
    <property type="protein sequence ID" value="SHJ60059.1"/>
    <property type="molecule type" value="Genomic_DNA"/>
</dbReference>
<dbReference type="RefSeq" id="WP_072870740.1">
    <property type="nucleotide sequence ID" value="NZ_FQZM01000043.1"/>
</dbReference>
<dbReference type="Proteomes" id="UP000184529">
    <property type="component" value="Unassembled WGS sequence"/>
</dbReference>
<accession>A0A1M6KM99</accession>
<sequence length="431" mass="47910">MADKPQVGQIGSQLSVTFNLFDGAIVNPDAAYVSEYERMLDTDETVGAAFYFLTLCVLSYLGEYSHPDERITGFVRECFEEMDGSLLLACEDILSAVWAGYSVTEIVWRPAAARIKLDYLATYHPSTISFKVNRFGRLEVIEQKSTYQAMEQSLPLEKCIVFSYRKRFGNYYGKSAFKPVRKNWLLKDALLKMWAKALDKFGTPLMVAIVPDGNIVDPETKEEISQLEYATKLLNNLQHGTALALSAGGAQGPGASSGSIQIPDVKALVTGGSGVGSAFNLAINYLNKMICRGLLVPSLLFDEGARSGSLALGTSHFYSFLLMVKAIFRQLKEVLLDQLIARLVDYNFGPQKDYGDFTETPPGPEELETWSKIFDSLVNNGLMDVETDEDFQFARKKMGLPQRPLSRGGAQAPVETVASQYDRYFRARQEE</sequence>
<dbReference type="InterPro" id="IPR009279">
    <property type="entry name" value="Portal_Mu"/>
</dbReference>
<proteinExistence type="predicted"/>
<evidence type="ECO:0008006" key="3">
    <source>
        <dbReference type="Google" id="ProtNLM"/>
    </source>
</evidence>
<dbReference type="AlphaFoldDB" id="A0A1M6KM99"/>
<name>A0A1M6KM99_9FIRM</name>
<dbReference type="STRING" id="1121432.SAMN02745219_02922"/>
<organism evidence="1 2">
    <name type="scientific">Desulfofundulus thermosubterraneus DSM 16057</name>
    <dbReference type="NCBI Taxonomy" id="1121432"/>
    <lineage>
        <taxon>Bacteria</taxon>
        <taxon>Bacillati</taxon>
        <taxon>Bacillota</taxon>
        <taxon>Clostridia</taxon>
        <taxon>Eubacteriales</taxon>
        <taxon>Peptococcaceae</taxon>
        <taxon>Desulfofundulus</taxon>
    </lineage>
</organism>
<keyword evidence="2" id="KW-1185">Reference proteome</keyword>
<dbReference type="OrthoDB" id="1804088at2"/>
<evidence type="ECO:0000313" key="2">
    <source>
        <dbReference type="Proteomes" id="UP000184529"/>
    </source>
</evidence>
<protein>
    <recommendedName>
        <fullName evidence="3">Phage portal protein, SPP1 Gp6-like</fullName>
    </recommendedName>
</protein>